<dbReference type="SMART" id="SM01005">
    <property type="entry name" value="Ala_racemase_C"/>
    <property type="match status" value="1"/>
</dbReference>
<keyword evidence="2 4" id="KW-0663">Pyridoxal phosphate</keyword>
<dbReference type="Gene3D" id="3.20.20.10">
    <property type="entry name" value="Alanine racemase"/>
    <property type="match status" value="1"/>
</dbReference>
<dbReference type="EMBL" id="SDKC01000001">
    <property type="protein sequence ID" value="RXS75158.1"/>
    <property type="molecule type" value="Genomic_DNA"/>
</dbReference>
<evidence type="ECO:0000259" key="7">
    <source>
        <dbReference type="SMART" id="SM01005"/>
    </source>
</evidence>
<feature type="binding site" evidence="4 6">
    <location>
        <position position="137"/>
    </location>
    <ligand>
        <name>substrate</name>
    </ligand>
</feature>
<dbReference type="PROSITE" id="PS00395">
    <property type="entry name" value="ALANINE_RACEMASE"/>
    <property type="match status" value="1"/>
</dbReference>
<dbReference type="GO" id="GO:0030632">
    <property type="term" value="P:D-alanine biosynthetic process"/>
    <property type="evidence" value="ECO:0007669"/>
    <property type="project" value="UniProtKB-UniRule"/>
</dbReference>
<dbReference type="AlphaFoldDB" id="A0A4Q1RHR0"/>
<gene>
    <name evidence="8" type="primary">alr</name>
    <name evidence="8" type="ORF">ETP43_07945</name>
</gene>
<dbReference type="GO" id="GO:0005829">
    <property type="term" value="C:cytosol"/>
    <property type="evidence" value="ECO:0007669"/>
    <property type="project" value="TreeGrafter"/>
</dbReference>
<dbReference type="SUPFAM" id="SSF51419">
    <property type="entry name" value="PLP-binding barrel"/>
    <property type="match status" value="1"/>
</dbReference>
<proteinExistence type="inferred from homology"/>
<comment type="function">
    <text evidence="4">Catalyzes the interconversion of L-alanine and D-alanine. May also act on other amino acids.</text>
</comment>
<evidence type="ECO:0000256" key="2">
    <source>
        <dbReference type="ARBA" id="ARBA00022898"/>
    </source>
</evidence>
<dbReference type="OrthoDB" id="9813814at2"/>
<dbReference type="RefSeq" id="WP_129257675.1">
    <property type="nucleotide sequence ID" value="NZ_SDKC01000001.1"/>
</dbReference>
<dbReference type="InterPro" id="IPR011079">
    <property type="entry name" value="Ala_racemase_C"/>
</dbReference>
<comment type="similarity">
    <text evidence="4">Belongs to the alanine racemase family.</text>
</comment>
<protein>
    <recommendedName>
        <fullName evidence="4">Alanine racemase</fullName>
        <ecNumber evidence="4">5.1.1.1</ecNumber>
    </recommendedName>
</protein>
<name>A0A4Q1RHR0_9FIRM</name>
<evidence type="ECO:0000313" key="9">
    <source>
        <dbReference type="Proteomes" id="UP000290106"/>
    </source>
</evidence>
<feature type="binding site" evidence="4 6">
    <location>
        <position position="317"/>
    </location>
    <ligand>
        <name>substrate</name>
    </ligand>
</feature>
<sequence>MKNNSRIYAAIHMDALEQNLENMRKNLTPGTKMIGVIKANAYGHGSVPVARLMEKKDYIWGYAVANVPEAEELREAGMKKPILILGYVFPEDYQTLVDLEIRPAVFDYETAELLSQEAQKAGKVHPIHLAFDTGMTRIGFRHPKESIPEILRISKLPGITIEGAFTHFARADEQDLTFAHQQFAKYQEFLMLLEEAGIQIPVRHCNNSAGILWHREGDLDAVRPGITLYGIAPSNEVVNPGVELHPMMELKSHISFVKEVEAGVAVSYGGTFVTTKDSTRIATIPVGYADGYPRSLSNKGYVLINGKKAPIIGRVCMDQFMVDVSDIPEAVRGSEVTLLGTDHGAAITAEALGDLSGRFSYELVCCITKRVPRIYL</sequence>
<dbReference type="PANTHER" id="PTHR30511">
    <property type="entry name" value="ALANINE RACEMASE"/>
    <property type="match status" value="1"/>
</dbReference>
<dbReference type="EC" id="5.1.1.1" evidence="4"/>
<dbReference type="InterPro" id="IPR020622">
    <property type="entry name" value="Ala_racemase_pyridoxalP-BS"/>
</dbReference>
<feature type="modified residue" description="N6-(pyridoxal phosphate)lysine" evidence="4 5">
    <location>
        <position position="38"/>
    </location>
</feature>
<dbReference type="FunFam" id="3.20.20.10:FF:000002">
    <property type="entry name" value="Alanine racemase"/>
    <property type="match status" value="1"/>
</dbReference>
<dbReference type="Pfam" id="PF01168">
    <property type="entry name" value="Ala_racemase_N"/>
    <property type="match status" value="1"/>
</dbReference>
<feature type="active site" description="Proton acceptor; specific for D-alanine" evidence="4">
    <location>
        <position position="38"/>
    </location>
</feature>
<dbReference type="UniPathway" id="UPA00042">
    <property type="reaction ID" value="UER00497"/>
</dbReference>
<evidence type="ECO:0000256" key="4">
    <source>
        <dbReference type="HAMAP-Rule" id="MF_01201"/>
    </source>
</evidence>
<dbReference type="HAMAP" id="MF_01201">
    <property type="entry name" value="Ala_racemase"/>
    <property type="match status" value="1"/>
</dbReference>
<comment type="caution">
    <text evidence="8">The sequence shown here is derived from an EMBL/GenBank/DDBJ whole genome shotgun (WGS) entry which is preliminary data.</text>
</comment>
<dbReference type="GO" id="GO:0030170">
    <property type="term" value="F:pyridoxal phosphate binding"/>
    <property type="evidence" value="ECO:0007669"/>
    <property type="project" value="UniProtKB-UniRule"/>
</dbReference>
<keyword evidence="9" id="KW-1185">Reference proteome</keyword>
<evidence type="ECO:0000256" key="1">
    <source>
        <dbReference type="ARBA" id="ARBA00001933"/>
    </source>
</evidence>
<reference evidence="8 9" key="1">
    <citation type="submission" date="2019-01" db="EMBL/GenBank/DDBJ databases">
        <title>Blautia sp. nov. KGMB01111 isolated human feces.</title>
        <authorList>
            <person name="Park J.-E."/>
            <person name="Kim J.-S."/>
            <person name="Park S.-H."/>
        </authorList>
    </citation>
    <scope>NUCLEOTIDE SEQUENCE [LARGE SCALE GENOMIC DNA]</scope>
    <source>
        <strain evidence="8 9">KGMB01111</strain>
    </source>
</reference>
<feature type="active site" description="Proton acceptor; specific for L-alanine" evidence="4">
    <location>
        <position position="268"/>
    </location>
</feature>
<dbReference type="SUPFAM" id="SSF50621">
    <property type="entry name" value="Alanine racemase C-terminal domain-like"/>
    <property type="match status" value="1"/>
</dbReference>
<dbReference type="Pfam" id="PF00842">
    <property type="entry name" value="Ala_racemase_C"/>
    <property type="match status" value="1"/>
</dbReference>
<evidence type="ECO:0000313" key="8">
    <source>
        <dbReference type="EMBL" id="RXS75158.1"/>
    </source>
</evidence>
<comment type="pathway">
    <text evidence="4">Amino-acid biosynthesis; D-alanine biosynthesis; D-alanine from L-alanine: step 1/1.</text>
</comment>
<dbReference type="InterPro" id="IPR009006">
    <property type="entry name" value="Ala_racemase/Decarboxylase_C"/>
</dbReference>
<dbReference type="Gene3D" id="2.40.37.10">
    <property type="entry name" value="Lyase, Ornithine Decarboxylase, Chain A, domain 1"/>
    <property type="match status" value="1"/>
</dbReference>
<comment type="cofactor">
    <cofactor evidence="1 4 5">
        <name>pyridoxal 5'-phosphate</name>
        <dbReference type="ChEBI" id="CHEBI:597326"/>
    </cofactor>
</comment>
<keyword evidence="3 4" id="KW-0413">Isomerase</keyword>
<dbReference type="InterPro" id="IPR000821">
    <property type="entry name" value="Ala_racemase"/>
</dbReference>
<dbReference type="InterPro" id="IPR001608">
    <property type="entry name" value="Ala_racemase_N"/>
</dbReference>
<dbReference type="PRINTS" id="PR00992">
    <property type="entry name" value="ALARACEMASE"/>
</dbReference>
<dbReference type="PANTHER" id="PTHR30511:SF0">
    <property type="entry name" value="ALANINE RACEMASE, CATABOLIC-RELATED"/>
    <property type="match status" value="1"/>
</dbReference>
<dbReference type="InterPro" id="IPR029066">
    <property type="entry name" value="PLP-binding_barrel"/>
</dbReference>
<dbReference type="CDD" id="cd00430">
    <property type="entry name" value="PLPDE_III_AR"/>
    <property type="match status" value="1"/>
</dbReference>
<organism evidence="8 9">
    <name type="scientific">Blautia faecicola</name>
    <dbReference type="NCBI Taxonomy" id="2509240"/>
    <lineage>
        <taxon>Bacteria</taxon>
        <taxon>Bacillati</taxon>
        <taxon>Bacillota</taxon>
        <taxon>Clostridia</taxon>
        <taxon>Lachnospirales</taxon>
        <taxon>Lachnospiraceae</taxon>
        <taxon>Blautia</taxon>
    </lineage>
</organism>
<dbReference type="Proteomes" id="UP000290106">
    <property type="component" value="Unassembled WGS sequence"/>
</dbReference>
<evidence type="ECO:0000256" key="6">
    <source>
        <dbReference type="PIRSR" id="PIRSR600821-52"/>
    </source>
</evidence>
<comment type="catalytic activity">
    <reaction evidence="4">
        <text>L-alanine = D-alanine</text>
        <dbReference type="Rhea" id="RHEA:20249"/>
        <dbReference type="ChEBI" id="CHEBI:57416"/>
        <dbReference type="ChEBI" id="CHEBI:57972"/>
        <dbReference type="EC" id="5.1.1.1"/>
    </reaction>
</comment>
<feature type="domain" description="Alanine racemase C-terminal" evidence="7">
    <location>
        <begin position="247"/>
        <end position="376"/>
    </location>
</feature>
<accession>A0A4Q1RHR0</accession>
<evidence type="ECO:0000256" key="5">
    <source>
        <dbReference type="PIRSR" id="PIRSR600821-50"/>
    </source>
</evidence>
<dbReference type="GO" id="GO:0009252">
    <property type="term" value="P:peptidoglycan biosynthetic process"/>
    <property type="evidence" value="ECO:0007669"/>
    <property type="project" value="TreeGrafter"/>
</dbReference>
<evidence type="ECO:0000256" key="3">
    <source>
        <dbReference type="ARBA" id="ARBA00023235"/>
    </source>
</evidence>
<dbReference type="GO" id="GO:0008784">
    <property type="term" value="F:alanine racemase activity"/>
    <property type="evidence" value="ECO:0007669"/>
    <property type="project" value="UniProtKB-UniRule"/>
</dbReference>
<dbReference type="NCBIfam" id="TIGR00492">
    <property type="entry name" value="alr"/>
    <property type="match status" value="1"/>
</dbReference>